<dbReference type="AlphaFoldDB" id="A0A366MUW3"/>
<protein>
    <submittedName>
        <fullName evidence="8">YeiH family putative sulfate export transporter</fullName>
    </submittedName>
</protein>
<feature type="transmembrane region" description="Helical" evidence="7">
    <location>
        <begin position="225"/>
        <end position="244"/>
    </location>
</feature>
<feature type="transmembrane region" description="Helical" evidence="7">
    <location>
        <begin position="190"/>
        <end position="213"/>
    </location>
</feature>
<dbReference type="NCBIfam" id="TIGR00698">
    <property type="entry name" value="YeiH family putative sulfate export transporter"/>
    <property type="match status" value="1"/>
</dbReference>
<proteinExistence type="inferred from homology"/>
<comment type="subcellular location">
    <subcellularLocation>
        <location evidence="1">Cell membrane</location>
        <topology evidence="1">Multi-pass membrane protein</topology>
    </subcellularLocation>
</comment>
<sequence>MKTNNKNIINTFYGVIFVSIFALIAIFLGEMKFFKELGISPLIIGIILGIIYANSFKKRFNFFQRGINFSTKYILRLGIILYGFRLTFQNLVEVGFSGVFIAFCIVFFTFIFGYIIGIKVLRMDKELSILCSAGSSICGAAAVLATQSVLKNEAYKSAVAVSFVVIFGTVGMFLYPFMDKLGVFGFTNNEIGIFLGATLHEVAHVVGASNALGEIVSNSAIIEKMIRVIFLVPFLIGLSIFLIKSGFHNKKEKSKVVIPWFAIFFIVVVGFNSFEFLNKSTIETINFIDTFALTMAMSALGMETSFDKFRNTGMKPFYLSFILFIWLSVVGYFLVKYFF</sequence>
<dbReference type="GO" id="GO:0005886">
    <property type="term" value="C:plasma membrane"/>
    <property type="evidence" value="ECO:0007669"/>
    <property type="project" value="UniProtKB-SubCell"/>
</dbReference>
<keyword evidence="9" id="KW-1185">Reference proteome</keyword>
<dbReference type="InterPro" id="IPR004630">
    <property type="entry name" value="UPF0324_YeiH-like"/>
</dbReference>
<dbReference type="PANTHER" id="PTHR30106:SF2">
    <property type="entry name" value="UPF0324 INNER MEMBRANE PROTEIN YEIH"/>
    <property type="match status" value="1"/>
</dbReference>
<dbReference type="InterPro" id="IPR018383">
    <property type="entry name" value="UPF0324_pro"/>
</dbReference>
<dbReference type="RefSeq" id="WP_113892804.1">
    <property type="nucleotide sequence ID" value="NZ_JANJGA010000003.1"/>
</dbReference>
<name>A0A366MUW3_9BACT</name>
<accession>A0A366MUW3</accession>
<evidence type="ECO:0000256" key="2">
    <source>
        <dbReference type="ARBA" id="ARBA00007977"/>
    </source>
</evidence>
<comment type="similarity">
    <text evidence="2">Belongs to the UPF0324 family.</text>
</comment>
<dbReference type="Proteomes" id="UP000252669">
    <property type="component" value="Unassembled WGS sequence"/>
</dbReference>
<dbReference type="EMBL" id="PDKB01000002">
    <property type="protein sequence ID" value="RBQ30046.1"/>
    <property type="molecule type" value="Genomic_DNA"/>
</dbReference>
<reference evidence="8 9" key="1">
    <citation type="submission" date="2017-10" db="EMBL/GenBank/DDBJ databases">
        <title>Genomics of the genus Arcobacter.</title>
        <authorList>
            <person name="Perez-Cataluna A."/>
            <person name="Figueras M.J."/>
        </authorList>
    </citation>
    <scope>NUCLEOTIDE SEQUENCE [LARGE SCALE GENOMIC DNA]</scope>
    <source>
        <strain evidence="8 9">CECT 9230</strain>
    </source>
</reference>
<evidence type="ECO:0000313" key="9">
    <source>
        <dbReference type="Proteomes" id="UP000252669"/>
    </source>
</evidence>
<gene>
    <name evidence="8" type="ORF">CRU91_01845</name>
</gene>
<evidence type="ECO:0000256" key="1">
    <source>
        <dbReference type="ARBA" id="ARBA00004651"/>
    </source>
</evidence>
<organism evidence="8 9">
    <name type="scientific">Aliarcobacter vitoriensis</name>
    <dbReference type="NCBI Taxonomy" id="2011099"/>
    <lineage>
        <taxon>Bacteria</taxon>
        <taxon>Pseudomonadati</taxon>
        <taxon>Campylobacterota</taxon>
        <taxon>Epsilonproteobacteria</taxon>
        <taxon>Campylobacterales</taxon>
        <taxon>Arcobacteraceae</taxon>
        <taxon>Aliarcobacter</taxon>
    </lineage>
</organism>
<feature type="transmembrane region" description="Helical" evidence="7">
    <location>
        <begin position="256"/>
        <end position="274"/>
    </location>
</feature>
<keyword evidence="5 7" id="KW-1133">Transmembrane helix</keyword>
<keyword evidence="6 7" id="KW-0472">Membrane</keyword>
<feature type="transmembrane region" description="Helical" evidence="7">
    <location>
        <begin position="94"/>
        <end position="115"/>
    </location>
</feature>
<feature type="transmembrane region" description="Helical" evidence="7">
    <location>
        <begin position="127"/>
        <end position="146"/>
    </location>
</feature>
<keyword evidence="4 7" id="KW-0812">Transmembrane</keyword>
<evidence type="ECO:0000256" key="5">
    <source>
        <dbReference type="ARBA" id="ARBA00022989"/>
    </source>
</evidence>
<evidence type="ECO:0000313" key="8">
    <source>
        <dbReference type="EMBL" id="RBQ30046.1"/>
    </source>
</evidence>
<feature type="transmembrane region" description="Helical" evidence="7">
    <location>
        <begin position="317"/>
        <end position="335"/>
    </location>
</feature>
<feature type="transmembrane region" description="Helical" evidence="7">
    <location>
        <begin position="12"/>
        <end position="31"/>
    </location>
</feature>
<dbReference type="OrthoDB" id="9805703at2"/>
<evidence type="ECO:0000256" key="3">
    <source>
        <dbReference type="ARBA" id="ARBA00022475"/>
    </source>
</evidence>
<dbReference type="Pfam" id="PF03601">
    <property type="entry name" value="Cons_hypoth698"/>
    <property type="match status" value="1"/>
</dbReference>
<feature type="transmembrane region" description="Helical" evidence="7">
    <location>
        <begin position="37"/>
        <end position="53"/>
    </location>
</feature>
<feature type="transmembrane region" description="Helical" evidence="7">
    <location>
        <begin position="286"/>
        <end position="305"/>
    </location>
</feature>
<evidence type="ECO:0000256" key="6">
    <source>
        <dbReference type="ARBA" id="ARBA00023136"/>
    </source>
</evidence>
<evidence type="ECO:0000256" key="4">
    <source>
        <dbReference type="ARBA" id="ARBA00022692"/>
    </source>
</evidence>
<keyword evidence="3" id="KW-1003">Cell membrane</keyword>
<dbReference type="PANTHER" id="PTHR30106">
    <property type="entry name" value="INNER MEMBRANE PROTEIN YEIH-RELATED"/>
    <property type="match status" value="1"/>
</dbReference>
<feature type="transmembrane region" description="Helical" evidence="7">
    <location>
        <begin position="158"/>
        <end position="178"/>
    </location>
</feature>
<evidence type="ECO:0000256" key="7">
    <source>
        <dbReference type="SAM" id="Phobius"/>
    </source>
</evidence>
<comment type="caution">
    <text evidence="8">The sequence shown here is derived from an EMBL/GenBank/DDBJ whole genome shotgun (WGS) entry which is preliminary data.</text>
</comment>